<feature type="region of interest" description="Disordered" evidence="7">
    <location>
        <begin position="120"/>
        <end position="154"/>
    </location>
</feature>
<comment type="subcellular location">
    <subcellularLocation>
        <location evidence="2">Mitochondrion intermembrane space</location>
    </subcellularLocation>
</comment>
<proteinExistence type="inferred from homology"/>
<feature type="compositionally biased region" description="Low complexity" evidence="7">
    <location>
        <begin position="129"/>
        <end position="154"/>
    </location>
</feature>
<keyword evidence="10" id="KW-1185">Reference proteome</keyword>
<dbReference type="Pfam" id="PF06747">
    <property type="entry name" value="CHCH"/>
    <property type="match status" value="1"/>
</dbReference>
<dbReference type="InterPro" id="IPR009069">
    <property type="entry name" value="Cys_alpha_HP_mot_SF"/>
</dbReference>
<dbReference type="PANTHER" id="PTHR46811:SF1">
    <property type="entry name" value="COILED-COIL-HELIX-COILED-COIL-HELIX DOMAIN-CONTAINING PROTEIN 7"/>
    <property type="match status" value="1"/>
</dbReference>
<dbReference type="PROSITE" id="PS51808">
    <property type="entry name" value="CHCH"/>
    <property type="match status" value="1"/>
</dbReference>
<keyword evidence="4" id="KW-1015">Disulfide bond</keyword>
<feature type="domain" description="CHCH" evidence="8">
    <location>
        <begin position="77"/>
        <end position="111"/>
    </location>
</feature>
<dbReference type="Proteomes" id="UP001377567">
    <property type="component" value="Unassembled WGS sequence"/>
</dbReference>
<name>A0AAV5RSP7_MAUHU</name>
<comment type="function">
    <text evidence="1">Required for the assembly of cytochrome c oxidase.</text>
</comment>
<evidence type="ECO:0000256" key="2">
    <source>
        <dbReference type="ARBA" id="ARBA00004569"/>
    </source>
</evidence>
<sequence length="154" mass="17483">MSETQDKGDNPSSNAATPQDINPPQKELLAQTDKARVNFTPDSQDTESYKYYPDDPESTWNRFRFQAKGDSQYFDPCEESSKLSMKCLELNNYDRDLCHEYFDAYRECKKQWLQSRRRDKSQWSWDRPGTGSADIASASAGGSDAGSSSSCTVM</sequence>
<protein>
    <recommendedName>
        <fullName evidence="6">Cytochrome c oxidase-assembly factor COX23, mitochondrial</fullName>
    </recommendedName>
</protein>
<keyword evidence="3" id="KW-0496">Mitochondrion</keyword>
<feature type="compositionally biased region" description="Polar residues" evidence="7">
    <location>
        <begin position="10"/>
        <end position="22"/>
    </location>
</feature>
<evidence type="ECO:0000256" key="5">
    <source>
        <dbReference type="ARBA" id="ARBA00038264"/>
    </source>
</evidence>
<dbReference type="GO" id="GO:0005758">
    <property type="term" value="C:mitochondrial intermembrane space"/>
    <property type="evidence" value="ECO:0007669"/>
    <property type="project" value="UniProtKB-SubCell"/>
</dbReference>
<organism evidence="9 10">
    <name type="scientific">Maudiozyma humilis</name>
    <name type="common">Sour dough yeast</name>
    <name type="synonym">Kazachstania humilis</name>
    <dbReference type="NCBI Taxonomy" id="51915"/>
    <lineage>
        <taxon>Eukaryota</taxon>
        <taxon>Fungi</taxon>
        <taxon>Dikarya</taxon>
        <taxon>Ascomycota</taxon>
        <taxon>Saccharomycotina</taxon>
        <taxon>Saccharomycetes</taxon>
        <taxon>Saccharomycetales</taxon>
        <taxon>Saccharomycetaceae</taxon>
        <taxon>Maudiozyma</taxon>
    </lineage>
</organism>
<evidence type="ECO:0000313" key="10">
    <source>
        <dbReference type="Proteomes" id="UP001377567"/>
    </source>
</evidence>
<gene>
    <name evidence="9" type="ORF">DAKH74_010710</name>
</gene>
<evidence type="ECO:0000256" key="3">
    <source>
        <dbReference type="ARBA" id="ARBA00023128"/>
    </source>
</evidence>
<reference evidence="9 10" key="1">
    <citation type="journal article" date="2023" name="Elife">
        <title>Identification of key yeast species and microbe-microbe interactions impacting larval growth of Drosophila in the wild.</title>
        <authorList>
            <person name="Mure A."/>
            <person name="Sugiura Y."/>
            <person name="Maeda R."/>
            <person name="Honda K."/>
            <person name="Sakurai N."/>
            <person name="Takahashi Y."/>
            <person name="Watada M."/>
            <person name="Katoh T."/>
            <person name="Gotoh A."/>
            <person name="Gotoh Y."/>
            <person name="Taniguchi I."/>
            <person name="Nakamura K."/>
            <person name="Hayashi T."/>
            <person name="Katayama T."/>
            <person name="Uemura T."/>
            <person name="Hattori Y."/>
        </authorList>
    </citation>
    <scope>NUCLEOTIDE SEQUENCE [LARGE SCALE GENOMIC DNA]</scope>
    <source>
        <strain evidence="9 10">KH-74</strain>
    </source>
</reference>
<dbReference type="PANTHER" id="PTHR46811">
    <property type="entry name" value="COILED-COIL-HELIX-COILED-COIL-HELIX DOMAIN-CONTAINING PROTEIN 7"/>
    <property type="match status" value="1"/>
</dbReference>
<evidence type="ECO:0000256" key="6">
    <source>
        <dbReference type="ARBA" id="ARBA00041104"/>
    </source>
</evidence>
<evidence type="ECO:0000256" key="7">
    <source>
        <dbReference type="SAM" id="MobiDB-lite"/>
    </source>
</evidence>
<comment type="similarity">
    <text evidence="5">Belongs to the COX23 family.</text>
</comment>
<feature type="region of interest" description="Disordered" evidence="7">
    <location>
        <begin position="1"/>
        <end position="25"/>
    </location>
</feature>
<dbReference type="Gene3D" id="1.10.287.1130">
    <property type="entry name" value="CytochromE C oxidase copper chaperone"/>
    <property type="match status" value="1"/>
</dbReference>
<evidence type="ECO:0000313" key="9">
    <source>
        <dbReference type="EMBL" id="GMM54455.1"/>
    </source>
</evidence>
<dbReference type="GO" id="GO:0033108">
    <property type="term" value="P:mitochondrial respiratory chain complex assembly"/>
    <property type="evidence" value="ECO:0007669"/>
    <property type="project" value="TreeGrafter"/>
</dbReference>
<accession>A0AAV5RSP7</accession>
<dbReference type="EMBL" id="BTGD01000003">
    <property type="protein sequence ID" value="GMM54455.1"/>
    <property type="molecule type" value="Genomic_DNA"/>
</dbReference>
<comment type="caution">
    <text evidence="9">The sequence shown here is derived from an EMBL/GenBank/DDBJ whole genome shotgun (WGS) entry which is preliminary data.</text>
</comment>
<evidence type="ECO:0000256" key="4">
    <source>
        <dbReference type="ARBA" id="ARBA00023157"/>
    </source>
</evidence>
<dbReference type="InterPro" id="IPR051040">
    <property type="entry name" value="COX23"/>
</dbReference>
<evidence type="ECO:0000259" key="8">
    <source>
        <dbReference type="Pfam" id="PF06747"/>
    </source>
</evidence>
<dbReference type="SUPFAM" id="SSF47072">
    <property type="entry name" value="Cysteine alpha-hairpin motif"/>
    <property type="match status" value="1"/>
</dbReference>
<dbReference type="AlphaFoldDB" id="A0AAV5RSP7"/>
<evidence type="ECO:0000256" key="1">
    <source>
        <dbReference type="ARBA" id="ARBA00003875"/>
    </source>
</evidence>
<dbReference type="InterPro" id="IPR010625">
    <property type="entry name" value="CHCH"/>
</dbReference>